<dbReference type="InterPro" id="IPR011060">
    <property type="entry name" value="RibuloseP-bd_barrel"/>
</dbReference>
<dbReference type="HAMAP" id="MF_00134_B">
    <property type="entry name" value="IGPS_B"/>
    <property type="match status" value="1"/>
</dbReference>
<comment type="pathway">
    <text evidence="2 8">Amino-acid biosynthesis; L-tryptophan biosynthesis; L-tryptophan from chorismate: step 4/5.</text>
</comment>
<dbReference type="PANTHER" id="PTHR22854:SF2">
    <property type="entry name" value="INDOLE-3-GLYCEROL-PHOSPHATE SYNTHASE"/>
    <property type="match status" value="1"/>
</dbReference>
<comment type="similarity">
    <text evidence="8">Belongs to the TrpC family.</text>
</comment>
<dbReference type="PROSITE" id="PS00614">
    <property type="entry name" value="IGPS"/>
    <property type="match status" value="1"/>
</dbReference>
<dbReference type="Gene3D" id="3.20.20.70">
    <property type="entry name" value="Aldolase class I"/>
    <property type="match status" value="1"/>
</dbReference>
<evidence type="ECO:0000256" key="7">
    <source>
        <dbReference type="ARBA" id="ARBA00023239"/>
    </source>
</evidence>
<gene>
    <name evidence="8" type="primary">trpC</name>
    <name evidence="10" type="ORF">SAMN05216273_10550</name>
</gene>
<name>A0ABY0QSH1_9FLAO</name>
<evidence type="ECO:0000256" key="4">
    <source>
        <dbReference type="ARBA" id="ARBA00022793"/>
    </source>
</evidence>
<dbReference type="EMBL" id="FNHD01000005">
    <property type="protein sequence ID" value="SDL71593.1"/>
    <property type="molecule type" value="Genomic_DNA"/>
</dbReference>
<evidence type="ECO:0000256" key="8">
    <source>
        <dbReference type="HAMAP-Rule" id="MF_00134"/>
    </source>
</evidence>
<dbReference type="EC" id="4.1.1.48" evidence="8"/>
<keyword evidence="7 8" id="KW-0456">Lyase</keyword>
<dbReference type="Proteomes" id="UP000199242">
    <property type="component" value="Unassembled WGS sequence"/>
</dbReference>
<feature type="domain" description="Indole-3-glycerol phosphate synthase" evidence="9">
    <location>
        <begin position="11"/>
        <end position="255"/>
    </location>
</feature>
<dbReference type="CDD" id="cd00331">
    <property type="entry name" value="IGPS"/>
    <property type="match status" value="1"/>
</dbReference>
<keyword evidence="4 8" id="KW-0210">Decarboxylase</keyword>
<evidence type="ECO:0000313" key="11">
    <source>
        <dbReference type="Proteomes" id="UP000199242"/>
    </source>
</evidence>
<sequence>MVLKLEKMNILDKIIERKKQETAEAESKISVEKLKDSEFFGRPTFSLKETIRTKSGIITEFKRKSPSKGIINNKVSPLDVVSQYEKFGASAVSVLTDEDFFGGSFDDILSVRNHINIPILRKDFMIDEYQFYEAKSIGADVILLIAACLSPTQVSEFTDLAHSLDLEVLLEIHSEEELKHINKDIDFVGINNRNLKDFKVDLQHAADLKNQLPGNILSIAESGIYHEEDFRFLKEKGFDGFLMGEYFMKNENPGEKFGEFVSNVEI</sequence>
<evidence type="ECO:0000256" key="2">
    <source>
        <dbReference type="ARBA" id="ARBA00004696"/>
    </source>
</evidence>
<keyword evidence="3 8" id="KW-0028">Amino-acid biosynthesis</keyword>
<accession>A0ABY0QSH1</accession>
<organism evidence="10 11">
    <name type="scientific">Chryseobacterium taihuense</name>
    <dbReference type="NCBI Taxonomy" id="1141221"/>
    <lineage>
        <taxon>Bacteria</taxon>
        <taxon>Pseudomonadati</taxon>
        <taxon>Bacteroidota</taxon>
        <taxon>Flavobacteriia</taxon>
        <taxon>Flavobacteriales</taxon>
        <taxon>Weeksellaceae</taxon>
        <taxon>Chryseobacterium group</taxon>
        <taxon>Chryseobacterium</taxon>
    </lineage>
</organism>
<dbReference type="InterPro" id="IPR013798">
    <property type="entry name" value="Indole-3-glycerol_P_synth_dom"/>
</dbReference>
<dbReference type="InterPro" id="IPR045186">
    <property type="entry name" value="Indole-3-glycerol_P_synth"/>
</dbReference>
<keyword evidence="5 8" id="KW-0822">Tryptophan biosynthesis</keyword>
<comment type="caution">
    <text evidence="10">The sequence shown here is derived from an EMBL/GenBank/DDBJ whole genome shotgun (WGS) entry which is preliminary data.</text>
</comment>
<dbReference type="PANTHER" id="PTHR22854">
    <property type="entry name" value="TRYPTOPHAN BIOSYNTHESIS PROTEIN"/>
    <property type="match status" value="1"/>
</dbReference>
<evidence type="ECO:0000313" key="10">
    <source>
        <dbReference type="EMBL" id="SDL71593.1"/>
    </source>
</evidence>
<proteinExistence type="inferred from homology"/>
<evidence type="ECO:0000256" key="3">
    <source>
        <dbReference type="ARBA" id="ARBA00022605"/>
    </source>
</evidence>
<evidence type="ECO:0000256" key="6">
    <source>
        <dbReference type="ARBA" id="ARBA00023141"/>
    </source>
</evidence>
<dbReference type="Pfam" id="PF00218">
    <property type="entry name" value="IGPS"/>
    <property type="match status" value="1"/>
</dbReference>
<dbReference type="InterPro" id="IPR013785">
    <property type="entry name" value="Aldolase_TIM"/>
</dbReference>
<comment type="catalytic activity">
    <reaction evidence="1 8">
        <text>1-(2-carboxyphenylamino)-1-deoxy-D-ribulose 5-phosphate + H(+) = (1S,2R)-1-C-(indol-3-yl)glycerol 3-phosphate + CO2 + H2O</text>
        <dbReference type="Rhea" id="RHEA:23476"/>
        <dbReference type="ChEBI" id="CHEBI:15377"/>
        <dbReference type="ChEBI" id="CHEBI:15378"/>
        <dbReference type="ChEBI" id="CHEBI:16526"/>
        <dbReference type="ChEBI" id="CHEBI:58613"/>
        <dbReference type="ChEBI" id="CHEBI:58866"/>
        <dbReference type="EC" id="4.1.1.48"/>
    </reaction>
</comment>
<evidence type="ECO:0000256" key="1">
    <source>
        <dbReference type="ARBA" id="ARBA00001633"/>
    </source>
</evidence>
<reference evidence="10 11" key="1">
    <citation type="submission" date="2016-10" db="EMBL/GenBank/DDBJ databases">
        <authorList>
            <person name="Varghese N."/>
            <person name="Submissions S."/>
        </authorList>
    </citation>
    <scope>NUCLEOTIDE SEQUENCE [LARGE SCALE GENOMIC DNA]</scope>
    <source>
        <strain evidence="10 11">CGMCC 1.10941</strain>
    </source>
</reference>
<dbReference type="NCBIfam" id="NF001377">
    <property type="entry name" value="PRK00278.2-4"/>
    <property type="match status" value="1"/>
</dbReference>
<dbReference type="SUPFAM" id="SSF51366">
    <property type="entry name" value="Ribulose-phoshate binding barrel"/>
    <property type="match status" value="1"/>
</dbReference>
<evidence type="ECO:0000256" key="5">
    <source>
        <dbReference type="ARBA" id="ARBA00022822"/>
    </source>
</evidence>
<dbReference type="InterPro" id="IPR001468">
    <property type="entry name" value="Indole-3-GlycerolPSynthase_CS"/>
</dbReference>
<keyword evidence="6 8" id="KW-0057">Aromatic amino acid biosynthesis</keyword>
<keyword evidence="11" id="KW-1185">Reference proteome</keyword>
<protein>
    <recommendedName>
        <fullName evidence="8">Indole-3-glycerol phosphate synthase</fullName>
        <shortName evidence="8">IGPS</shortName>
        <ecNumber evidence="8">4.1.1.48</ecNumber>
    </recommendedName>
</protein>
<evidence type="ECO:0000259" key="9">
    <source>
        <dbReference type="Pfam" id="PF00218"/>
    </source>
</evidence>